<dbReference type="EMBL" id="JPIU01000040">
    <property type="protein sequence ID" value="KIO43927.1"/>
    <property type="molecule type" value="Genomic_DNA"/>
</dbReference>
<dbReference type="RefSeq" id="WP_004327414.1">
    <property type="nucleotide sequence ID" value="NZ_JPIU01000040.1"/>
</dbReference>
<name>A0A0C3NCW4_9PORP</name>
<reference evidence="1 2" key="1">
    <citation type="submission" date="2014-07" db="EMBL/GenBank/DDBJ databases">
        <title>Porphyromonadaceae bacterium OUH 308042 = ATCC BAA-2681 = DSM 28342 draft genome.</title>
        <authorList>
            <person name="Sydenham T.V."/>
            <person name="Hasman H."/>
            <person name="Justensen U.S."/>
        </authorList>
    </citation>
    <scope>NUCLEOTIDE SEQUENCE [LARGE SCALE GENOMIC DNA]</scope>
    <source>
        <strain evidence="1 2">OUH 308042</strain>
    </source>
</reference>
<accession>A0A0C3NCW4</accession>
<evidence type="ECO:0000313" key="1">
    <source>
        <dbReference type="EMBL" id="KIO43927.1"/>
    </source>
</evidence>
<proteinExistence type="predicted"/>
<comment type="caution">
    <text evidence="1">The sequence shown here is derived from an EMBL/GenBank/DDBJ whole genome shotgun (WGS) entry which is preliminary data.</text>
</comment>
<dbReference type="GeneID" id="69480051"/>
<gene>
    <name evidence="1" type="ORF">BA92_11055</name>
</gene>
<protein>
    <submittedName>
        <fullName evidence="1">Uncharacterized protein</fullName>
    </submittedName>
</protein>
<dbReference type="AlphaFoldDB" id="A0A0C3NCW4"/>
<evidence type="ECO:0000313" key="2">
    <source>
        <dbReference type="Proteomes" id="UP000031980"/>
    </source>
</evidence>
<organism evidence="1 2">
    <name type="scientific">Sanguibacteroides justesenii</name>
    <dbReference type="NCBI Taxonomy" id="1547597"/>
    <lineage>
        <taxon>Bacteria</taxon>
        <taxon>Pseudomonadati</taxon>
        <taxon>Bacteroidota</taxon>
        <taxon>Bacteroidia</taxon>
        <taxon>Bacteroidales</taxon>
        <taxon>Porphyromonadaceae</taxon>
        <taxon>Sanguibacteroides</taxon>
    </lineage>
</organism>
<sequence>MSENNNKQKRKRVCPHCGRKLWMREFYPLKNGGRSSWCHECVLVYKREQYRKHRKVADGTFMHRTLGRLVEHKGYSTRIFWNGNMLSIMRRHYHNTLNRELAEMLGVSERSVTRKAREMGLEKDKGFVASLSREHLLLANARSKELGYPGGFTKGMKFRGNQYTGRIRVE</sequence>
<keyword evidence="2" id="KW-1185">Reference proteome</keyword>
<dbReference type="Proteomes" id="UP000031980">
    <property type="component" value="Unassembled WGS sequence"/>
</dbReference>